<dbReference type="InterPro" id="IPR029063">
    <property type="entry name" value="SAM-dependent_MTases_sf"/>
</dbReference>
<dbReference type="EMBL" id="SUMG01000004">
    <property type="protein sequence ID" value="NBG87858.1"/>
    <property type="molecule type" value="Genomic_DNA"/>
</dbReference>
<keyword evidence="2" id="KW-0489">Methyltransferase</keyword>
<evidence type="ECO:0000313" key="2">
    <source>
        <dbReference type="EMBL" id="NBG87858.1"/>
    </source>
</evidence>
<dbReference type="GO" id="GO:0032259">
    <property type="term" value="P:methylation"/>
    <property type="evidence" value="ECO:0007669"/>
    <property type="project" value="UniProtKB-KW"/>
</dbReference>
<proteinExistence type="predicted"/>
<dbReference type="Proteomes" id="UP000449710">
    <property type="component" value="Unassembled WGS sequence"/>
</dbReference>
<name>A0AA43XJB1_9CLOT</name>
<keyword evidence="2" id="KW-0808">Transferase</keyword>
<protein>
    <submittedName>
        <fullName evidence="2">Class I SAM-dependent methyltransferase</fullName>
    </submittedName>
</protein>
<dbReference type="Pfam" id="PF13847">
    <property type="entry name" value="Methyltransf_31"/>
    <property type="match status" value="1"/>
</dbReference>
<dbReference type="CDD" id="cd02440">
    <property type="entry name" value="AdoMet_MTases"/>
    <property type="match status" value="1"/>
</dbReference>
<dbReference type="SUPFAM" id="SSF53335">
    <property type="entry name" value="S-adenosyl-L-methionine-dependent methyltransferases"/>
    <property type="match status" value="1"/>
</dbReference>
<sequence length="317" mass="36515">MGIRPYALMLYDGVLYTKYRSKKKSLFLLRSCTLIKKCGVQQSIKLEAVNLIINKQNPYDVEEHIAEIYDREETTVEDVELITELLIRHQCRNVLEPFCGTGRILLPIAKLGVTIVGMDGAKMMLNRLEEKLDAEPESVKNNVSIIHSELMSYSWPAGFDAVILGGNFFFEFASLEEQQKILNKAYHSVKKGGYIFISSDSIEKELPDYWCNVGVENRAFPSGVCKDGAELKAYSKPVYVDRTKKIWKAERRLEVYENNKLTKEYSWEIQKHPIGYSEIIDMINMFDLEIIESWGDIKTRKPFSTGDDKAALWLRKK</sequence>
<dbReference type="GO" id="GO:0008168">
    <property type="term" value="F:methyltransferase activity"/>
    <property type="evidence" value="ECO:0007669"/>
    <property type="project" value="UniProtKB-KW"/>
</dbReference>
<evidence type="ECO:0000313" key="3">
    <source>
        <dbReference type="Proteomes" id="UP000449710"/>
    </source>
</evidence>
<gene>
    <name evidence="2" type="ORF">ISALK_05030</name>
</gene>
<dbReference type="InterPro" id="IPR025714">
    <property type="entry name" value="Methyltranfer_dom"/>
</dbReference>
<feature type="domain" description="Methyltransferase" evidence="1">
    <location>
        <begin position="93"/>
        <end position="234"/>
    </location>
</feature>
<dbReference type="AlphaFoldDB" id="A0AA43XJB1"/>
<keyword evidence="3" id="KW-1185">Reference proteome</keyword>
<evidence type="ECO:0000259" key="1">
    <source>
        <dbReference type="Pfam" id="PF13847"/>
    </source>
</evidence>
<dbReference type="Gene3D" id="3.40.50.150">
    <property type="entry name" value="Vaccinia Virus protein VP39"/>
    <property type="match status" value="1"/>
</dbReference>
<organism evidence="2 3">
    <name type="scientific">Isachenkonia alkalipeptolytica</name>
    <dbReference type="NCBI Taxonomy" id="2565777"/>
    <lineage>
        <taxon>Bacteria</taxon>
        <taxon>Bacillati</taxon>
        <taxon>Bacillota</taxon>
        <taxon>Clostridia</taxon>
        <taxon>Eubacteriales</taxon>
        <taxon>Clostridiaceae</taxon>
        <taxon>Isachenkonia</taxon>
    </lineage>
</organism>
<accession>A0AA43XJB1</accession>
<reference evidence="2 3" key="1">
    <citation type="submission" date="2019-04" db="EMBL/GenBank/DDBJ databases">
        <title>Isachenkonia alkalipeptolytica gen. nov. sp. nov. a new anaerobic, alkiliphilic organothrophic bacterium capable to reduce synthesized ferrihydrite isolated from a soda lake.</title>
        <authorList>
            <person name="Toshchakov S.V."/>
            <person name="Zavarzina D.G."/>
            <person name="Zhilina T.N."/>
            <person name="Kostrikina N.A."/>
            <person name="Kublanov I.V."/>
        </authorList>
    </citation>
    <scope>NUCLEOTIDE SEQUENCE [LARGE SCALE GENOMIC DNA]</scope>
    <source>
        <strain evidence="2 3">Z-1701</strain>
    </source>
</reference>
<comment type="caution">
    <text evidence="2">The sequence shown here is derived from an EMBL/GenBank/DDBJ whole genome shotgun (WGS) entry which is preliminary data.</text>
</comment>